<dbReference type="InterPro" id="IPR025285">
    <property type="entry name" value="DUF4145"/>
</dbReference>
<dbReference type="Proteomes" id="UP000293925">
    <property type="component" value="Unassembled WGS sequence"/>
</dbReference>
<dbReference type="EMBL" id="SJSO01000010">
    <property type="protein sequence ID" value="TCD26322.1"/>
    <property type="molecule type" value="Genomic_DNA"/>
</dbReference>
<dbReference type="AlphaFoldDB" id="A0A4R0PUU8"/>
<gene>
    <name evidence="2" type="ORF">EZ456_13565</name>
</gene>
<sequence length="216" mass="24703">MNDQDTILHKRPNYCPNCNSVVETDIVFTYTLNVSYTDELQNQGQEIILCKCLNCERPILIEEEFINIEEHSWVNSSTQLYPNADNVALKNAPEIVIKPYAEAYKCYRAQAYEACVIMCRKGIEAICKDKGESKGNLATKLLGLRSKQILDDTLYNWANELRLIGNDGAHSHDLIVTQQDAKDSIDFFDALITYLYHLVNQYNQLTSRRQANKQGV</sequence>
<dbReference type="Pfam" id="PF13643">
    <property type="entry name" value="DUF4145"/>
    <property type="match status" value="1"/>
</dbReference>
<feature type="domain" description="DUF4145" evidence="1">
    <location>
        <begin position="102"/>
        <end position="189"/>
    </location>
</feature>
<comment type="caution">
    <text evidence="2">The sequence shown here is derived from an EMBL/GenBank/DDBJ whole genome shotgun (WGS) entry which is preliminary data.</text>
</comment>
<reference evidence="2 3" key="1">
    <citation type="submission" date="2019-02" db="EMBL/GenBank/DDBJ databases">
        <title>Pedobacter sp. RP-3-21 sp. nov., isolated from Arctic soil.</title>
        <authorList>
            <person name="Dahal R.H."/>
        </authorList>
    </citation>
    <scope>NUCLEOTIDE SEQUENCE [LARGE SCALE GENOMIC DNA]</scope>
    <source>
        <strain evidence="2 3">RP-3-21</strain>
    </source>
</reference>
<dbReference type="OrthoDB" id="1417974at2"/>
<dbReference type="RefSeq" id="WP_131531010.1">
    <property type="nucleotide sequence ID" value="NZ_SJSO01000010.1"/>
</dbReference>
<proteinExistence type="predicted"/>
<evidence type="ECO:0000313" key="2">
    <source>
        <dbReference type="EMBL" id="TCD26322.1"/>
    </source>
</evidence>
<name>A0A4R0PUU8_9SPHI</name>
<protein>
    <submittedName>
        <fullName evidence="2">DUF4145 domain-containing protein</fullName>
    </submittedName>
</protein>
<organism evidence="2 3">
    <name type="scientific">Pedobacter psychrodurus</name>
    <dbReference type="NCBI Taxonomy" id="2530456"/>
    <lineage>
        <taxon>Bacteria</taxon>
        <taxon>Pseudomonadati</taxon>
        <taxon>Bacteroidota</taxon>
        <taxon>Sphingobacteriia</taxon>
        <taxon>Sphingobacteriales</taxon>
        <taxon>Sphingobacteriaceae</taxon>
        <taxon>Pedobacter</taxon>
    </lineage>
</organism>
<keyword evidence="3" id="KW-1185">Reference proteome</keyword>
<accession>A0A4R0PUU8</accession>
<evidence type="ECO:0000313" key="3">
    <source>
        <dbReference type="Proteomes" id="UP000293925"/>
    </source>
</evidence>
<evidence type="ECO:0000259" key="1">
    <source>
        <dbReference type="Pfam" id="PF13643"/>
    </source>
</evidence>